<dbReference type="HOGENOM" id="CLU_1571179_0_0_1"/>
<accession>S8B9W0</accession>
<name>S8B9W0_PENO1</name>
<dbReference type="AlphaFoldDB" id="S8B9W0"/>
<gene>
    <name evidence="1" type="ORF">PDE_06552</name>
</gene>
<dbReference type="Proteomes" id="UP000019376">
    <property type="component" value="Unassembled WGS sequence"/>
</dbReference>
<keyword evidence="2" id="KW-1185">Reference proteome</keyword>
<evidence type="ECO:0000313" key="1">
    <source>
        <dbReference type="EMBL" id="EPS31597.1"/>
    </source>
</evidence>
<dbReference type="EMBL" id="KB644413">
    <property type="protein sequence ID" value="EPS31597.1"/>
    <property type="molecule type" value="Genomic_DNA"/>
</dbReference>
<evidence type="ECO:0000313" key="2">
    <source>
        <dbReference type="Proteomes" id="UP000019376"/>
    </source>
</evidence>
<organism evidence="1 2">
    <name type="scientific">Penicillium oxalicum (strain 114-2 / CGMCC 5302)</name>
    <name type="common">Penicillium decumbens</name>
    <dbReference type="NCBI Taxonomy" id="933388"/>
    <lineage>
        <taxon>Eukaryota</taxon>
        <taxon>Fungi</taxon>
        <taxon>Dikarya</taxon>
        <taxon>Ascomycota</taxon>
        <taxon>Pezizomycotina</taxon>
        <taxon>Eurotiomycetes</taxon>
        <taxon>Eurotiomycetidae</taxon>
        <taxon>Eurotiales</taxon>
        <taxon>Aspergillaceae</taxon>
        <taxon>Penicillium</taxon>
    </lineage>
</organism>
<proteinExistence type="predicted"/>
<reference evidence="1 2" key="1">
    <citation type="journal article" date="2013" name="PLoS ONE">
        <title>Genomic and secretomic analyses reveal unique features of the lignocellulolytic enzyme system of Penicillium decumbens.</title>
        <authorList>
            <person name="Liu G."/>
            <person name="Zhang L."/>
            <person name="Wei X."/>
            <person name="Zou G."/>
            <person name="Qin Y."/>
            <person name="Ma L."/>
            <person name="Li J."/>
            <person name="Zheng H."/>
            <person name="Wang S."/>
            <person name="Wang C."/>
            <person name="Xun L."/>
            <person name="Zhao G.-P."/>
            <person name="Zhou Z."/>
            <person name="Qu Y."/>
        </authorList>
    </citation>
    <scope>NUCLEOTIDE SEQUENCE [LARGE SCALE GENOMIC DNA]</scope>
    <source>
        <strain evidence="2">114-2 / CGMCC 5302</strain>
    </source>
</reference>
<sequence>MNARLECHSQRALVGFQKWQRHELSNGPSQVERVMVPDMRGPGRLDHPTMPSQTETRAHLSWREPIHGSIVAISVRFALSGSAPCIRERKNGVVDQLKSHPVRRLTFPQWLSVGQRSHNRSTQRSSHAAEFREVYASRAVHTRPSQSQKDFGAKCGWVAAREHGGCVFQG</sequence>
<protein>
    <submittedName>
        <fullName evidence="1">Uncharacterized protein</fullName>
    </submittedName>
</protein>